<reference evidence="2" key="2">
    <citation type="journal article" date="2021" name="PeerJ">
        <title>Extensive microbial diversity within the chicken gut microbiome revealed by metagenomics and culture.</title>
        <authorList>
            <person name="Gilroy R."/>
            <person name="Ravi A."/>
            <person name="Getino M."/>
            <person name="Pursley I."/>
            <person name="Horton D.L."/>
            <person name="Alikhan N.F."/>
            <person name="Baker D."/>
            <person name="Gharbi K."/>
            <person name="Hall N."/>
            <person name="Watson M."/>
            <person name="Adriaenssens E.M."/>
            <person name="Foster-Nyarko E."/>
            <person name="Jarju S."/>
            <person name="Secka A."/>
            <person name="Antonio M."/>
            <person name="Oren A."/>
            <person name="Chaudhuri R.R."/>
            <person name="La Ragione R."/>
            <person name="Hildebrand F."/>
            <person name="Pallen M.J."/>
        </authorList>
    </citation>
    <scope>NUCLEOTIDE SEQUENCE</scope>
    <source>
        <strain evidence="2">CHK181-108</strain>
    </source>
</reference>
<name>A0A9D1H2W4_9FIRM</name>
<protein>
    <submittedName>
        <fullName evidence="2">Uncharacterized protein</fullName>
    </submittedName>
</protein>
<proteinExistence type="predicted"/>
<feature type="compositionally biased region" description="Basic and acidic residues" evidence="1">
    <location>
        <begin position="136"/>
        <end position="166"/>
    </location>
</feature>
<evidence type="ECO:0000256" key="1">
    <source>
        <dbReference type="SAM" id="MobiDB-lite"/>
    </source>
</evidence>
<evidence type="ECO:0000313" key="2">
    <source>
        <dbReference type="EMBL" id="HIT84529.1"/>
    </source>
</evidence>
<sequence>MTLWKKIVLLVIAAAAVIAAGGAAVYNWIIVPKYIEPVIASASEALRDEDVQDVLTDVAQDLVRRGVIDETTFNNYMRQAEKYTAETETERETGGRDRTSIPSAEPQTDGGTDAVDDTMIQAQTARSSLGVANVRTSEDADGEAKINDSYSKRFGTEEREADERRQEEEIERYTLDQESAEELDPSVQEALDETRAKRIYDRIMAAMSAHEKAVFWSVMGQTDADTLLSLYQTGDESGAKEYLRSVLSDDEYSEAVAIFFKYAPMLME</sequence>
<comment type="caution">
    <text evidence="2">The sequence shown here is derived from an EMBL/GenBank/DDBJ whole genome shotgun (WGS) entry which is preliminary data.</text>
</comment>
<organism evidence="2 3">
    <name type="scientific">Candidatus Ornithomonoglobus intestinigallinarum</name>
    <dbReference type="NCBI Taxonomy" id="2840894"/>
    <lineage>
        <taxon>Bacteria</taxon>
        <taxon>Bacillati</taxon>
        <taxon>Bacillota</taxon>
        <taxon>Clostridia</taxon>
        <taxon>Candidatus Ornithomonoglobus</taxon>
    </lineage>
</organism>
<dbReference type="Proteomes" id="UP000824165">
    <property type="component" value="Unassembled WGS sequence"/>
</dbReference>
<evidence type="ECO:0000313" key="3">
    <source>
        <dbReference type="Proteomes" id="UP000824165"/>
    </source>
</evidence>
<gene>
    <name evidence="2" type="ORF">IAA60_01355</name>
</gene>
<feature type="compositionally biased region" description="Polar residues" evidence="1">
    <location>
        <begin position="100"/>
        <end position="110"/>
    </location>
</feature>
<feature type="region of interest" description="Disordered" evidence="1">
    <location>
        <begin position="79"/>
        <end position="166"/>
    </location>
</feature>
<feature type="compositionally biased region" description="Basic and acidic residues" evidence="1">
    <location>
        <begin position="79"/>
        <end position="99"/>
    </location>
</feature>
<dbReference type="EMBL" id="DVLU01000011">
    <property type="protein sequence ID" value="HIT84529.1"/>
    <property type="molecule type" value="Genomic_DNA"/>
</dbReference>
<dbReference type="AlphaFoldDB" id="A0A9D1H2W4"/>
<reference evidence="2" key="1">
    <citation type="submission" date="2020-10" db="EMBL/GenBank/DDBJ databases">
        <authorList>
            <person name="Gilroy R."/>
        </authorList>
    </citation>
    <scope>NUCLEOTIDE SEQUENCE</scope>
    <source>
        <strain evidence="2">CHK181-108</strain>
    </source>
</reference>
<accession>A0A9D1H2W4</accession>